<organism evidence="1 2">
    <name type="scientific">Caerostris extrusa</name>
    <name type="common">Bark spider</name>
    <name type="synonym">Caerostris bankana</name>
    <dbReference type="NCBI Taxonomy" id="172846"/>
    <lineage>
        <taxon>Eukaryota</taxon>
        <taxon>Metazoa</taxon>
        <taxon>Ecdysozoa</taxon>
        <taxon>Arthropoda</taxon>
        <taxon>Chelicerata</taxon>
        <taxon>Arachnida</taxon>
        <taxon>Araneae</taxon>
        <taxon>Araneomorphae</taxon>
        <taxon>Entelegynae</taxon>
        <taxon>Araneoidea</taxon>
        <taxon>Araneidae</taxon>
        <taxon>Caerostris</taxon>
    </lineage>
</organism>
<proteinExistence type="predicted"/>
<protein>
    <submittedName>
        <fullName evidence="1">Uncharacterized protein</fullName>
    </submittedName>
</protein>
<dbReference type="AlphaFoldDB" id="A0AAV4T9P5"/>
<dbReference type="EMBL" id="BPLR01010735">
    <property type="protein sequence ID" value="GIY41642.1"/>
    <property type="molecule type" value="Genomic_DNA"/>
</dbReference>
<sequence length="77" mass="8850">MEIDADMENGHYHVQLSTSIEIRDIEQKKQKCIELVNTVQDIKMIEGNIALANTWEGKSKNTKRNSYRLASNNVNND</sequence>
<dbReference type="Proteomes" id="UP001054945">
    <property type="component" value="Unassembled WGS sequence"/>
</dbReference>
<accession>A0AAV4T9P5</accession>
<name>A0AAV4T9P5_CAEEX</name>
<keyword evidence="2" id="KW-1185">Reference proteome</keyword>
<comment type="caution">
    <text evidence="1">The sequence shown here is derived from an EMBL/GenBank/DDBJ whole genome shotgun (WGS) entry which is preliminary data.</text>
</comment>
<gene>
    <name evidence="1" type="ORF">CEXT_133971</name>
</gene>
<evidence type="ECO:0000313" key="1">
    <source>
        <dbReference type="EMBL" id="GIY41642.1"/>
    </source>
</evidence>
<reference evidence="1 2" key="1">
    <citation type="submission" date="2021-06" db="EMBL/GenBank/DDBJ databases">
        <title>Caerostris extrusa draft genome.</title>
        <authorList>
            <person name="Kono N."/>
            <person name="Arakawa K."/>
        </authorList>
    </citation>
    <scope>NUCLEOTIDE SEQUENCE [LARGE SCALE GENOMIC DNA]</scope>
</reference>
<evidence type="ECO:0000313" key="2">
    <source>
        <dbReference type="Proteomes" id="UP001054945"/>
    </source>
</evidence>